<feature type="transmembrane region" description="Helical" evidence="2">
    <location>
        <begin position="126"/>
        <end position="147"/>
    </location>
</feature>
<feature type="domain" description="DUF6535" evidence="3">
    <location>
        <begin position="26"/>
        <end position="212"/>
    </location>
</feature>
<accession>A0A2R6Q2A0</accession>
<evidence type="ECO:0000313" key="5">
    <source>
        <dbReference type="Proteomes" id="UP000186601"/>
    </source>
</evidence>
<feature type="transmembrane region" description="Helical" evidence="2">
    <location>
        <begin position="216"/>
        <end position="242"/>
    </location>
</feature>
<name>A0A2R6Q2A0_9APHY</name>
<feature type="compositionally biased region" description="Polar residues" evidence="1">
    <location>
        <begin position="302"/>
        <end position="311"/>
    </location>
</feature>
<sequence>MSGGEQEHPMGKVTEEPTSNIGKTGWSAIEDYAYKHDANSMKVFSEAIDTLLVFAGLFSAVLTAFVVPAYGMLQPDNSMLLLSGMSSQLSSLTKAVSLFVSSEVPPDLPPSAAPSLAFSVSSFARWINVLWFLSLIFSLASALFGILSKQWIREYLQWNQTTAAPRENILVRQLRIEAWEKWKVPAGIAAIPALLELAVVLFIVGLVILLWTLDTIVAIVISVAAGILLSISSTVTVLPAFFQGCPYKSPTGWACVFVYDTLVGFQDTFGEALTHFQSWRERDLSNNGSISTEISDLADDSLISNPSQPVDDSQPIEDSGWVNNSPWEDDLRRFNEPWRREDPRRMELATRRAEIVNTTAQFTPLIRALVWVRQGSEDARLREEVVRCMYALPSWKAWDLQWYGSSYALWKLWLVDGGMDWQPFDSLLDASIHYTGCQTMNGYTVDVGSSQSGKWVLSNLIGADIQADFIGEHRSVSTMQKLDANRSAERLVVHVVLLSSLGRLLRSHNDAEAADDLCGRLIRTYNQISTSSNPLYLRGMHTMLLEAACSLGRVCIAQEAKELSDLGSHTIRWAFGAQSLREFFAILDQFAFIDTVTTVREPRHTDLQDGYAMPVIIGARDLRYTDLQDGYGRLMPVITGDRVGEHYMKLRFSVLSFLNKPDGRDPGNLGSFPASPNRFRVPGRSRRPDSRPMGPRSPRGPCGRRLPVLPYRNIVSSDRSVGGQYDITLCGSEQWRTEQLRRAGGQDSGFVTLIQSGPMTMGYPEIVVTAADDV</sequence>
<evidence type="ECO:0000256" key="2">
    <source>
        <dbReference type="SAM" id="Phobius"/>
    </source>
</evidence>
<organism evidence="4 5">
    <name type="scientific">Hermanssonia centrifuga</name>
    <dbReference type="NCBI Taxonomy" id="98765"/>
    <lineage>
        <taxon>Eukaryota</taxon>
        <taxon>Fungi</taxon>
        <taxon>Dikarya</taxon>
        <taxon>Basidiomycota</taxon>
        <taxon>Agaricomycotina</taxon>
        <taxon>Agaricomycetes</taxon>
        <taxon>Polyporales</taxon>
        <taxon>Meruliaceae</taxon>
        <taxon>Hermanssonia</taxon>
    </lineage>
</organism>
<dbReference type="AlphaFoldDB" id="A0A2R6Q2A0"/>
<reference evidence="4 5" key="1">
    <citation type="submission" date="2018-02" db="EMBL/GenBank/DDBJ databases">
        <title>Genome sequence of the basidiomycete white-rot fungus Phlebia centrifuga.</title>
        <authorList>
            <person name="Granchi Z."/>
            <person name="Peng M."/>
            <person name="de Vries R.P."/>
            <person name="Hilden K."/>
            <person name="Makela M.R."/>
            <person name="Grigoriev I."/>
            <person name="Riley R."/>
        </authorList>
    </citation>
    <scope>NUCLEOTIDE SEQUENCE [LARGE SCALE GENOMIC DNA]</scope>
    <source>
        <strain evidence="4 5">FBCC195</strain>
    </source>
</reference>
<keyword evidence="2" id="KW-1133">Transmembrane helix</keyword>
<proteinExistence type="predicted"/>
<dbReference type="InterPro" id="IPR045338">
    <property type="entry name" value="DUF6535"/>
</dbReference>
<feature type="transmembrane region" description="Helical" evidence="2">
    <location>
        <begin position="51"/>
        <end position="73"/>
    </location>
</feature>
<feature type="transmembrane region" description="Helical" evidence="2">
    <location>
        <begin position="184"/>
        <end position="210"/>
    </location>
</feature>
<dbReference type="EMBL" id="MLYV02000405">
    <property type="protein sequence ID" value="PSS00870.1"/>
    <property type="molecule type" value="Genomic_DNA"/>
</dbReference>
<dbReference type="OrthoDB" id="3185525at2759"/>
<evidence type="ECO:0000259" key="3">
    <source>
        <dbReference type="Pfam" id="PF20153"/>
    </source>
</evidence>
<feature type="region of interest" description="Disordered" evidence="1">
    <location>
        <begin position="300"/>
        <end position="319"/>
    </location>
</feature>
<dbReference type="Pfam" id="PF20153">
    <property type="entry name" value="DUF6535"/>
    <property type="match status" value="1"/>
</dbReference>
<evidence type="ECO:0000313" key="4">
    <source>
        <dbReference type="EMBL" id="PSS00870.1"/>
    </source>
</evidence>
<gene>
    <name evidence="4" type="ORF">PHLCEN_2v4097</name>
</gene>
<comment type="caution">
    <text evidence="4">The sequence shown here is derived from an EMBL/GenBank/DDBJ whole genome shotgun (WGS) entry which is preliminary data.</text>
</comment>
<protein>
    <recommendedName>
        <fullName evidence="3">DUF6535 domain-containing protein</fullName>
    </recommendedName>
</protein>
<evidence type="ECO:0000256" key="1">
    <source>
        <dbReference type="SAM" id="MobiDB-lite"/>
    </source>
</evidence>
<keyword evidence="5" id="KW-1185">Reference proteome</keyword>
<feature type="compositionally biased region" description="Low complexity" evidence="1">
    <location>
        <begin position="691"/>
        <end position="705"/>
    </location>
</feature>
<keyword evidence="2" id="KW-0472">Membrane</keyword>
<feature type="region of interest" description="Disordered" evidence="1">
    <location>
        <begin position="1"/>
        <end position="22"/>
    </location>
</feature>
<dbReference type="Proteomes" id="UP000186601">
    <property type="component" value="Unassembled WGS sequence"/>
</dbReference>
<feature type="compositionally biased region" description="Basic and acidic residues" evidence="1">
    <location>
        <begin position="1"/>
        <end position="15"/>
    </location>
</feature>
<feature type="region of interest" description="Disordered" evidence="1">
    <location>
        <begin position="665"/>
        <end position="705"/>
    </location>
</feature>
<keyword evidence="2" id="KW-0812">Transmembrane</keyword>
<dbReference type="STRING" id="98765.A0A2R6Q2A0"/>